<sequence length="185" mass="20201">MRKMLFCLLSTCCFSGLFAAPSPAATNLIGQKEVMAACAVSFLCKHPDQPLTINNLLADKPTLARTVSGIIAATDNLSLHTNEQQLIHLLAPEDCPVPTSPKVKRKKIMIAPADCPVKNTPPPSPKNKRSKIGPDPVEIASGKINRLHRQWKNRWSSDGDLQAMVDQSIHHNDSPVRKRATSSSH</sequence>
<evidence type="ECO:0000313" key="3">
    <source>
        <dbReference type="EMBL" id="AXK60975.1"/>
    </source>
</evidence>
<proteinExistence type="predicted"/>
<evidence type="ECO:0000256" key="2">
    <source>
        <dbReference type="SAM" id="SignalP"/>
    </source>
</evidence>
<feature type="region of interest" description="Disordered" evidence="1">
    <location>
        <begin position="113"/>
        <end position="138"/>
    </location>
</feature>
<gene>
    <name evidence="3" type="ORF">C0J27_04550</name>
</gene>
<dbReference type="EMBL" id="CP025544">
    <property type="protein sequence ID" value="AXK60975.1"/>
    <property type="molecule type" value="Genomic_DNA"/>
</dbReference>
<keyword evidence="4" id="KW-1185">Reference proteome</keyword>
<evidence type="ECO:0000313" key="4">
    <source>
        <dbReference type="Proteomes" id="UP000254834"/>
    </source>
</evidence>
<dbReference type="RefSeq" id="WP_115585990.1">
    <property type="nucleotide sequence ID" value="NZ_CP025544.1"/>
</dbReference>
<dbReference type="Proteomes" id="UP000254834">
    <property type="component" value="Chromosome"/>
</dbReference>
<feature type="signal peptide" evidence="2">
    <location>
        <begin position="1"/>
        <end position="19"/>
    </location>
</feature>
<keyword evidence="2" id="KW-0732">Signal</keyword>
<protein>
    <submittedName>
        <fullName evidence="3">Uncharacterized protein</fullName>
    </submittedName>
</protein>
<dbReference type="KEGG" id="cdes:C0J27_04550"/>
<dbReference type="AlphaFoldDB" id="A0A345ZCF8"/>
<accession>A0A345ZCF8</accession>
<evidence type="ECO:0000256" key="1">
    <source>
        <dbReference type="SAM" id="MobiDB-lite"/>
    </source>
</evidence>
<organism evidence="3 4">
    <name type="scientific">Candidatus Chromulinivorax destructor</name>
    <dbReference type="NCBI Taxonomy" id="2066483"/>
    <lineage>
        <taxon>Bacteria</taxon>
        <taxon>Candidatus Babelota</taxon>
        <taxon>Candidatus Babeliae</taxon>
        <taxon>Candidatus Babeliales</taxon>
        <taxon>Candidatus Chromulinivoraceae</taxon>
        <taxon>Candidatus Chromulinivorax</taxon>
    </lineage>
</organism>
<reference evidence="3 4" key="1">
    <citation type="submission" date="2017-12" db="EMBL/GenBank/DDBJ databases">
        <title>Chromulinavorax destructans is a abundant pathogen of dominant heterotrophic picoflagllates.</title>
        <authorList>
            <person name="Deeg C.M."/>
            <person name="Zimmer M."/>
            <person name="Suttle C.A."/>
        </authorList>
    </citation>
    <scope>NUCLEOTIDE SEQUENCE [LARGE SCALE GENOMIC DNA]</scope>
    <source>
        <strain evidence="3 4">SeV1</strain>
    </source>
</reference>
<feature type="chain" id="PRO_5016724148" evidence="2">
    <location>
        <begin position="20"/>
        <end position="185"/>
    </location>
</feature>
<feature type="region of interest" description="Disordered" evidence="1">
    <location>
        <begin position="158"/>
        <end position="185"/>
    </location>
</feature>
<name>A0A345ZCF8_9BACT</name>